<evidence type="ECO:0000256" key="4">
    <source>
        <dbReference type="ARBA" id="ARBA00022490"/>
    </source>
</evidence>
<evidence type="ECO:0000259" key="11">
    <source>
        <dbReference type="SMART" id="SM01185"/>
    </source>
</evidence>
<comment type="similarity">
    <text evidence="3 7 9">Belongs to the elongation factor P family.</text>
</comment>
<sequence>MLSLAEIKRGKVIVLNGEPYQVVDNVFGKQARGGGVMKTKVKNLLSGKVRSYTFKGNDQAEEADVSYHHCQYLYESDGELHFMNNQTFDQFTLPSEQLGPSVQFMVEGSEVDVMYFNDKPVGINLPAKVELKVVEAPPGIKGDTATGATKQIKMETGYTLNVPLFINEGDIIRINTDTGEYVERV</sequence>
<evidence type="ECO:0000313" key="13">
    <source>
        <dbReference type="Proteomes" id="UP000177521"/>
    </source>
</evidence>
<protein>
    <recommendedName>
        <fullName evidence="7 8">Elongation factor P</fullName>
        <shortName evidence="7">EF-P</shortName>
    </recommendedName>
</protein>
<evidence type="ECO:0000256" key="2">
    <source>
        <dbReference type="ARBA" id="ARBA00004815"/>
    </source>
</evidence>
<evidence type="ECO:0000256" key="5">
    <source>
        <dbReference type="ARBA" id="ARBA00022768"/>
    </source>
</evidence>
<feature type="domain" description="Translation elongation factor P/YeiP central" evidence="11">
    <location>
        <begin position="67"/>
        <end position="121"/>
    </location>
</feature>
<name>A0A1F4XJE0_9BACT</name>
<dbReference type="UniPathway" id="UPA00345"/>
<dbReference type="InterPro" id="IPR011768">
    <property type="entry name" value="Transl_elongation_fac_P"/>
</dbReference>
<dbReference type="GO" id="GO:0043043">
    <property type="term" value="P:peptide biosynthetic process"/>
    <property type="evidence" value="ECO:0007669"/>
    <property type="project" value="InterPro"/>
</dbReference>
<reference evidence="12 13" key="1">
    <citation type="journal article" date="2016" name="Nat. Commun.">
        <title>Thousands of microbial genomes shed light on interconnected biogeochemical processes in an aquifer system.</title>
        <authorList>
            <person name="Anantharaman K."/>
            <person name="Brown C.T."/>
            <person name="Hug L.A."/>
            <person name="Sharon I."/>
            <person name="Castelle C.J."/>
            <person name="Probst A.J."/>
            <person name="Thomas B.C."/>
            <person name="Singh A."/>
            <person name="Wilkins M.J."/>
            <person name="Karaoz U."/>
            <person name="Brodie E.L."/>
            <person name="Williams K.H."/>
            <person name="Hubbard S.S."/>
            <person name="Banfield J.F."/>
        </authorList>
    </citation>
    <scope>NUCLEOTIDE SEQUENCE [LARGE SCALE GENOMIC DNA]</scope>
</reference>
<dbReference type="SMART" id="SM00841">
    <property type="entry name" value="Elong-fact-P_C"/>
    <property type="match status" value="1"/>
</dbReference>
<keyword evidence="4 7" id="KW-0963">Cytoplasm</keyword>
<dbReference type="InterPro" id="IPR015365">
    <property type="entry name" value="Elong-fact-P_C"/>
</dbReference>
<organism evidence="12 13">
    <name type="scientific">Candidatus Abawacabacteria bacterium RIFCSPHIGHO2_01_FULL_46_8</name>
    <dbReference type="NCBI Taxonomy" id="1817815"/>
    <lineage>
        <taxon>Bacteria</taxon>
        <taxon>Candidatus Abawacaibacteriota</taxon>
    </lineage>
</organism>
<dbReference type="AlphaFoldDB" id="A0A1F4XJE0"/>
<dbReference type="EMBL" id="MEWS01000031">
    <property type="protein sequence ID" value="OGC81831.1"/>
    <property type="molecule type" value="Genomic_DNA"/>
</dbReference>
<evidence type="ECO:0000256" key="6">
    <source>
        <dbReference type="ARBA" id="ARBA00022917"/>
    </source>
</evidence>
<dbReference type="Pfam" id="PF09285">
    <property type="entry name" value="Elong-fact-P_C"/>
    <property type="match status" value="1"/>
</dbReference>
<dbReference type="CDD" id="cd05794">
    <property type="entry name" value="S1_EF-P_repeat_2"/>
    <property type="match status" value="1"/>
</dbReference>
<dbReference type="PANTHER" id="PTHR30053:SF14">
    <property type="entry name" value="TRANSLATION ELONGATION FACTOR KOW-LIKE DOMAIN-CONTAINING PROTEIN"/>
    <property type="match status" value="1"/>
</dbReference>
<dbReference type="SUPFAM" id="SSF50249">
    <property type="entry name" value="Nucleic acid-binding proteins"/>
    <property type="match status" value="2"/>
</dbReference>
<dbReference type="SUPFAM" id="SSF50104">
    <property type="entry name" value="Translation proteins SH3-like domain"/>
    <property type="match status" value="1"/>
</dbReference>
<dbReference type="HAMAP" id="MF_00141">
    <property type="entry name" value="EF_P"/>
    <property type="match status" value="1"/>
</dbReference>
<dbReference type="PIRSF" id="PIRSF005901">
    <property type="entry name" value="EF-P"/>
    <property type="match status" value="1"/>
</dbReference>
<dbReference type="Pfam" id="PF08207">
    <property type="entry name" value="EFP_N"/>
    <property type="match status" value="1"/>
</dbReference>
<dbReference type="Gene3D" id="2.40.50.140">
    <property type="entry name" value="Nucleic acid-binding proteins"/>
    <property type="match status" value="2"/>
</dbReference>
<dbReference type="InterPro" id="IPR008991">
    <property type="entry name" value="Translation_prot_SH3-like_sf"/>
</dbReference>
<dbReference type="InterPro" id="IPR014722">
    <property type="entry name" value="Rib_uL2_dom2"/>
</dbReference>
<dbReference type="CDD" id="cd04470">
    <property type="entry name" value="S1_EF-P_repeat_1"/>
    <property type="match status" value="1"/>
</dbReference>
<dbReference type="InterPro" id="IPR012340">
    <property type="entry name" value="NA-bd_OB-fold"/>
</dbReference>
<gene>
    <name evidence="7" type="primary">efp</name>
    <name evidence="12" type="ORF">A2788_00030</name>
</gene>
<comment type="caution">
    <text evidence="12">The sequence shown here is derived from an EMBL/GenBank/DDBJ whole genome shotgun (WGS) entry which is preliminary data.</text>
</comment>
<dbReference type="Proteomes" id="UP000177521">
    <property type="component" value="Unassembled WGS sequence"/>
</dbReference>
<evidence type="ECO:0000256" key="8">
    <source>
        <dbReference type="NCBIfam" id="TIGR00038"/>
    </source>
</evidence>
<comment type="subcellular location">
    <subcellularLocation>
        <location evidence="1 7">Cytoplasm</location>
    </subcellularLocation>
</comment>
<dbReference type="PANTHER" id="PTHR30053">
    <property type="entry name" value="ELONGATION FACTOR P"/>
    <property type="match status" value="1"/>
</dbReference>
<dbReference type="FunFam" id="2.40.50.140:FF:000004">
    <property type="entry name" value="Elongation factor P"/>
    <property type="match status" value="1"/>
</dbReference>
<comment type="function">
    <text evidence="7">Involved in peptide bond synthesis. Stimulates efficient translation and peptide-bond synthesis on native or reconstituted 70S ribosomes in vitro. Probably functions indirectly by altering the affinity of the ribosome for aminoacyl-tRNA, thus increasing their reactivity as acceptors for peptidyl transferase.</text>
</comment>
<evidence type="ECO:0000256" key="3">
    <source>
        <dbReference type="ARBA" id="ARBA00009479"/>
    </source>
</evidence>
<dbReference type="GO" id="GO:0005829">
    <property type="term" value="C:cytosol"/>
    <property type="evidence" value="ECO:0007669"/>
    <property type="project" value="UniProtKB-ARBA"/>
</dbReference>
<evidence type="ECO:0000313" key="12">
    <source>
        <dbReference type="EMBL" id="OGC81831.1"/>
    </source>
</evidence>
<proteinExistence type="inferred from homology"/>
<dbReference type="FunFam" id="2.40.50.140:FF:000009">
    <property type="entry name" value="Elongation factor P"/>
    <property type="match status" value="1"/>
</dbReference>
<dbReference type="NCBIfam" id="NF001810">
    <property type="entry name" value="PRK00529.1"/>
    <property type="match status" value="1"/>
</dbReference>
<dbReference type="Pfam" id="PF01132">
    <property type="entry name" value="EFP"/>
    <property type="match status" value="1"/>
</dbReference>
<keyword evidence="6 7" id="KW-0648">Protein biosynthesis</keyword>
<dbReference type="SMART" id="SM01185">
    <property type="entry name" value="EFP"/>
    <property type="match status" value="1"/>
</dbReference>
<evidence type="ECO:0000259" key="10">
    <source>
        <dbReference type="SMART" id="SM00841"/>
    </source>
</evidence>
<dbReference type="NCBIfam" id="TIGR00038">
    <property type="entry name" value="efp"/>
    <property type="match status" value="1"/>
</dbReference>
<evidence type="ECO:0000256" key="7">
    <source>
        <dbReference type="HAMAP-Rule" id="MF_00141"/>
    </source>
</evidence>
<evidence type="ECO:0000256" key="9">
    <source>
        <dbReference type="RuleBase" id="RU004389"/>
    </source>
</evidence>
<feature type="domain" description="Elongation factor P C-terminal" evidence="10">
    <location>
        <begin position="129"/>
        <end position="184"/>
    </location>
</feature>
<dbReference type="InterPro" id="IPR001059">
    <property type="entry name" value="Transl_elong_P/YeiP_cen"/>
</dbReference>
<keyword evidence="5 7" id="KW-0251">Elongation factor</keyword>
<accession>A0A1F4XJE0</accession>
<evidence type="ECO:0000256" key="1">
    <source>
        <dbReference type="ARBA" id="ARBA00004496"/>
    </source>
</evidence>
<dbReference type="InterPro" id="IPR013185">
    <property type="entry name" value="Transl_elong_KOW-like"/>
</dbReference>
<dbReference type="Gene3D" id="2.30.30.30">
    <property type="match status" value="1"/>
</dbReference>
<dbReference type="GO" id="GO:0003746">
    <property type="term" value="F:translation elongation factor activity"/>
    <property type="evidence" value="ECO:0007669"/>
    <property type="project" value="UniProtKB-UniRule"/>
</dbReference>
<dbReference type="InterPro" id="IPR020599">
    <property type="entry name" value="Transl_elong_fac_P/YeiP"/>
</dbReference>
<comment type="pathway">
    <text evidence="2 7">Protein biosynthesis; polypeptide chain elongation.</text>
</comment>